<evidence type="ECO:0000313" key="4">
    <source>
        <dbReference type="Proteomes" id="UP000005239"/>
    </source>
</evidence>
<evidence type="ECO:0000256" key="2">
    <source>
        <dbReference type="SAM" id="SignalP"/>
    </source>
</evidence>
<accession>A0A8R1US18</accession>
<feature type="region of interest" description="Disordered" evidence="1">
    <location>
        <begin position="124"/>
        <end position="322"/>
    </location>
</feature>
<name>A0A2A6BKB8_PRIPA</name>
<reference evidence="3" key="2">
    <citation type="submission" date="2022-06" db="UniProtKB">
        <authorList>
            <consortium name="EnsemblMetazoa"/>
        </authorList>
    </citation>
    <scope>IDENTIFICATION</scope>
    <source>
        <strain evidence="3">PS312</strain>
    </source>
</reference>
<sequence>MLKLCILPLLLYSPSYAASTRSNAVTVHLPCKSTKSIHICNLHIFACSPGLNLQYDPCYCESSSQMILYGKTCQSDQGKEPEYEICEFGKKSATKCFCREQKGVSSVGQKCDFPANCPIDFPKHTAQQSNNITDGLGNSGTPDDRGKGPTGGPGNSGTPDDRGKGPTGGPGNSGTPDDRGKGPTGGLGNRPGNSGTPDDRGKGPTGGPGNSGTPDDRGKGPTGGPGNSGTPDDRGKGPTGGPGNSGTPDDRGKGPTGGPGNSGTPDDRGKGPTGGPGNNKITASDGFKWPKKDCSNNSKEQARDKFANDQVPHNSPSTKCKESQSRMNELFVDSNKFQWPKKIGASAQKSHRKSLPQCSSGTVAESTCRCARTDRELSRGNYCPSNNDVYCLPNRSPMDTNESRCYCPSTRSILYYSQKCA</sequence>
<organism evidence="3 4">
    <name type="scientific">Pristionchus pacificus</name>
    <name type="common">Parasitic nematode worm</name>
    <dbReference type="NCBI Taxonomy" id="54126"/>
    <lineage>
        <taxon>Eukaryota</taxon>
        <taxon>Metazoa</taxon>
        <taxon>Ecdysozoa</taxon>
        <taxon>Nematoda</taxon>
        <taxon>Chromadorea</taxon>
        <taxon>Rhabditida</taxon>
        <taxon>Rhabditina</taxon>
        <taxon>Diplogasteromorpha</taxon>
        <taxon>Diplogasteroidea</taxon>
        <taxon>Neodiplogasteridae</taxon>
        <taxon>Pristionchus</taxon>
    </lineage>
</organism>
<accession>A0A2A6BKB8</accession>
<dbReference type="EnsemblMetazoa" id="PPA39358.1">
    <property type="protein sequence ID" value="PPA39358.1"/>
    <property type="gene ID" value="WBGene00277727"/>
</dbReference>
<dbReference type="AlphaFoldDB" id="A0A2A6BKB8"/>
<protein>
    <submittedName>
        <fullName evidence="3">Uncharacterized protein</fullName>
    </submittedName>
</protein>
<gene>
    <name evidence="3" type="primary">WBGene00277727</name>
</gene>
<keyword evidence="4" id="KW-1185">Reference proteome</keyword>
<evidence type="ECO:0000313" key="3">
    <source>
        <dbReference type="EnsemblMetazoa" id="PPA39358.1"/>
    </source>
</evidence>
<reference evidence="4" key="1">
    <citation type="journal article" date="2008" name="Nat. Genet.">
        <title>The Pristionchus pacificus genome provides a unique perspective on nematode lifestyle and parasitism.</title>
        <authorList>
            <person name="Dieterich C."/>
            <person name="Clifton S.W."/>
            <person name="Schuster L.N."/>
            <person name="Chinwalla A."/>
            <person name="Delehaunty K."/>
            <person name="Dinkelacker I."/>
            <person name="Fulton L."/>
            <person name="Fulton R."/>
            <person name="Godfrey J."/>
            <person name="Minx P."/>
            <person name="Mitreva M."/>
            <person name="Roeseler W."/>
            <person name="Tian H."/>
            <person name="Witte H."/>
            <person name="Yang S.P."/>
            <person name="Wilson R.K."/>
            <person name="Sommer R.J."/>
        </authorList>
    </citation>
    <scope>NUCLEOTIDE SEQUENCE [LARGE SCALE GENOMIC DNA]</scope>
    <source>
        <strain evidence="4">PS312</strain>
    </source>
</reference>
<feature type="chain" id="PRO_5043568208" evidence="2">
    <location>
        <begin position="18"/>
        <end position="421"/>
    </location>
</feature>
<feature type="compositionally biased region" description="Basic and acidic residues" evidence="1">
    <location>
        <begin position="288"/>
        <end position="307"/>
    </location>
</feature>
<evidence type="ECO:0000256" key="1">
    <source>
        <dbReference type="SAM" id="MobiDB-lite"/>
    </source>
</evidence>
<feature type="signal peptide" evidence="2">
    <location>
        <begin position="1"/>
        <end position="17"/>
    </location>
</feature>
<keyword evidence="2" id="KW-0732">Signal</keyword>
<proteinExistence type="predicted"/>
<dbReference type="Proteomes" id="UP000005239">
    <property type="component" value="Unassembled WGS sequence"/>
</dbReference>